<evidence type="ECO:0000259" key="2">
    <source>
        <dbReference type="Pfam" id="PF18887"/>
    </source>
</evidence>
<feature type="domain" description="MBG" evidence="2">
    <location>
        <begin position="1091"/>
        <end position="1151"/>
    </location>
</feature>
<dbReference type="InterPro" id="IPR013783">
    <property type="entry name" value="Ig-like_fold"/>
</dbReference>
<dbReference type="NCBIfam" id="TIGR04183">
    <property type="entry name" value="Por_Secre_tail"/>
    <property type="match status" value="1"/>
</dbReference>
<reference evidence="3 4" key="1">
    <citation type="submission" date="2024-09" db="EMBL/GenBank/DDBJ databases">
        <authorList>
            <person name="Sun Q."/>
            <person name="Mori K."/>
        </authorList>
    </citation>
    <scope>NUCLEOTIDE SEQUENCE [LARGE SCALE GENOMIC DNA]</scope>
    <source>
        <strain evidence="3 4">CECT 7908</strain>
    </source>
</reference>
<feature type="domain" description="MBG" evidence="2">
    <location>
        <begin position="667"/>
        <end position="724"/>
    </location>
</feature>
<sequence>MKYNYSLVLMCLMCIGIIQARIYNIDNSFLKSSPPSLAFENTSYNSGLDTDFINKKTSIKTAIPITGSKNKIVSIDPIIPGDTGNFITTWEVKAGDLTITIPTSGSGYNYNIYWSEVGNPSNQNTITNSTGDQIITFPSAGTYKVEINGDFPQFYINNYADRDKILSVEQWGTIVWRSMQSAFYGASNLNVTATDRPNLSQVTDMSSMFAASSFNSPVNNWDVSNVTNIASLFNAAFAFNQSLNNWNVSKVTDMHALFSYALAFNQDISSWDVSKVTSMYGMFFGAGAFNQNISNWNVSQVTNMGLMFNEAISFNQNLGNWNVSAVSFMNVMLDDAALSTANYDKTLAGWATQTLKTNVSLGALGLHYCNSETARQSIINNYGWSITRDSKDCTNNNPSDISLSNNSINQSAGLNATVGTLSSTDADVGDTHTYSLVTGIDDNDNASFNISGTILRANNTSTMCNSTYNIRIRTTDGYNGSYEKTFIVTVIDDVAPVPSIANLPNIEMECAVKISDIPVPVATDPCTGTVNATTNDPLEYTTTGTYTITWNYVDNNNNTSSQTQTVIVKPSALGQVTFDDVTVTYNGTEQSIAVANLPTGATVSYTIILPTETVSGNSAINAGTYPVTATITPPPTEINCDPIELQATLTILKADLTGVDFEGAHFIYDGMSHSLLATDIPTGATVIYTNNSKIEAGTYEVTVLISLPNYNDLELTATLIIDKAVAIITADDIQTYVYDGTVKNAVASLNNPEGLLVYTPQQGYIDAGTYPIEISAAETTDYLAVSKTISLVIEKADLMGIIFNGANFTYDGTPHSLAVSGLPTGATVVYTNNNQTQAGTYEVTALISLANYNDLELTATLIIDKAVAIITADDIQTYVYDGTVKNAVASLNNPEGILVYTPQQGYINAGTYPVEASTAETANYLAVSKTISLVIEKADLTGIVFNGANFTYDGTSHSLAVSDLPTGATVVYTNNNQTQTGTYQVTALISLANYNDLELTATLIIDKAVAIITADDLQTYVYDGTVKNAAASLNNPEGVLVYMPQQGYIDSGTYPIEISAAETTNYLAVSKTISLVIQKADLTGIVFNGANFTYDGMSHSLAVSGLPTGATVVYTNNNQTQAGTYQVTALVTLANYNDLELTATLIIDKANQFITFDPIPVKNFSNGSTFQLNATASSGENVYYTYSYSTPNPAATVTPAGLVQLLAPGSILITAHQDGNQNYNPAETVEQELIITSSDNSIREIIINNRVYKNPDSELHYLIDCNDNTDIVNIQVKTEIGNQVSPGLTFTIQTPRPGIYRQKIIVTAPDGSTRDYEIIIEKRFDFEDIVVSKFDNVLLVNNNPQTNGGFEFVAYEWYKNGTLISTEQYYSAGDNSSDHLGSKSVYTVRVKTKMGIWLTTCEIEISQKRSYSLKLVPNPVYSGTVLKVISDFPTEELKDLKISIYDLTGRLILEKPSNQNSTEIIIPSGLTPAVYVLRFDTGRTVKALKFLVH</sequence>
<dbReference type="NCBIfam" id="TIGR02167">
    <property type="entry name" value="Liste_lipo_26"/>
    <property type="match status" value="2"/>
</dbReference>
<dbReference type="InterPro" id="IPR026444">
    <property type="entry name" value="Secre_tail"/>
</dbReference>
<feature type="domain" description="MBG" evidence="2">
    <location>
        <begin position="808"/>
        <end position="866"/>
    </location>
</feature>
<feature type="domain" description="MBG" evidence="2">
    <location>
        <begin position="949"/>
        <end position="1008"/>
    </location>
</feature>
<dbReference type="Proteomes" id="UP001589589">
    <property type="component" value="Unassembled WGS sequence"/>
</dbReference>
<dbReference type="SUPFAM" id="SSF49313">
    <property type="entry name" value="Cadherin-like"/>
    <property type="match status" value="1"/>
</dbReference>
<dbReference type="Gene3D" id="2.60.40.2060">
    <property type="match status" value="3"/>
</dbReference>
<organism evidence="3 4">
    <name type="scientific">Flavobacterium branchiarum</name>
    <dbReference type="NCBI Taxonomy" id="1114870"/>
    <lineage>
        <taxon>Bacteria</taxon>
        <taxon>Pseudomonadati</taxon>
        <taxon>Bacteroidota</taxon>
        <taxon>Flavobacteriia</taxon>
        <taxon>Flavobacteriales</taxon>
        <taxon>Flavobacteriaceae</taxon>
        <taxon>Flavobacterium</taxon>
    </lineage>
</organism>
<feature type="domain" description="MBG" evidence="2">
    <location>
        <begin position="575"/>
        <end position="632"/>
    </location>
</feature>
<dbReference type="InterPro" id="IPR005046">
    <property type="entry name" value="DUF285"/>
</dbReference>
<gene>
    <name evidence="3" type="ORF">ACFFUQ_20405</name>
</gene>
<evidence type="ECO:0000313" key="3">
    <source>
        <dbReference type="EMBL" id="MFB9066388.1"/>
    </source>
</evidence>
<evidence type="ECO:0000256" key="1">
    <source>
        <dbReference type="ARBA" id="ARBA00022729"/>
    </source>
</evidence>
<dbReference type="EMBL" id="JBHMEX010000069">
    <property type="protein sequence ID" value="MFB9066388.1"/>
    <property type="molecule type" value="Genomic_DNA"/>
</dbReference>
<name>A0ABV5FS74_9FLAO</name>
<accession>A0ABV5FS74</accession>
<keyword evidence="1" id="KW-0732">Signal</keyword>
<comment type="caution">
    <text evidence="3">The sequence shown here is derived from an EMBL/GenBank/DDBJ whole genome shotgun (WGS) entry which is preliminary data.</text>
</comment>
<dbReference type="Pfam" id="PF18887">
    <property type="entry name" value="MBG_3"/>
    <property type="match status" value="5"/>
</dbReference>
<dbReference type="Pfam" id="PF03382">
    <property type="entry name" value="DUF285"/>
    <property type="match status" value="1"/>
</dbReference>
<protein>
    <submittedName>
        <fullName evidence="3">BspA family leucine-rich repeat surface protein</fullName>
    </submittedName>
</protein>
<dbReference type="Gene3D" id="2.60.40.10">
    <property type="entry name" value="Immunoglobulins"/>
    <property type="match status" value="1"/>
</dbReference>
<keyword evidence="4" id="KW-1185">Reference proteome</keyword>
<evidence type="ECO:0000313" key="4">
    <source>
        <dbReference type="Proteomes" id="UP001589589"/>
    </source>
</evidence>
<dbReference type="InterPro" id="IPR043772">
    <property type="entry name" value="MBG_3"/>
</dbReference>
<dbReference type="Gene3D" id="2.60.40.60">
    <property type="entry name" value="Cadherins"/>
    <property type="match status" value="1"/>
</dbReference>
<dbReference type="InterPro" id="IPR011889">
    <property type="entry name" value="Liste_lipo_26"/>
</dbReference>
<dbReference type="InterPro" id="IPR015919">
    <property type="entry name" value="Cadherin-like_sf"/>
</dbReference>
<dbReference type="RefSeq" id="WP_290264589.1">
    <property type="nucleotide sequence ID" value="NZ_JAUFQQ010000003.1"/>
</dbReference>
<proteinExistence type="predicted"/>